<dbReference type="EMBL" id="VCGU01000005">
    <property type="protein sequence ID" value="TRY75476.1"/>
    <property type="molecule type" value="Genomic_DNA"/>
</dbReference>
<protein>
    <submittedName>
        <fullName evidence="2">Uncharacterized protein</fullName>
    </submittedName>
</protein>
<name>A0A553PCR3_TIGCA</name>
<evidence type="ECO:0000313" key="2">
    <source>
        <dbReference type="EMBL" id="TRY75476.1"/>
    </source>
</evidence>
<organism evidence="2 3">
    <name type="scientific">Tigriopus californicus</name>
    <name type="common">Marine copepod</name>
    <dbReference type="NCBI Taxonomy" id="6832"/>
    <lineage>
        <taxon>Eukaryota</taxon>
        <taxon>Metazoa</taxon>
        <taxon>Ecdysozoa</taxon>
        <taxon>Arthropoda</taxon>
        <taxon>Crustacea</taxon>
        <taxon>Multicrustacea</taxon>
        <taxon>Hexanauplia</taxon>
        <taxon>Copepoda</taxon>
        <taxon>Harpacticoida</taxon>
        <taxon>Harpacticidae</taxon>
        <taxon>Tigriopus</taxon>
    </lineage>
</organism>
<comment type="caution">
    <text evidence="2">The sequence shown here is derived from an EMBL/GenBank/DDBJ whole genome shotgun (WGS) entry which is preliminary data.</text>
</comment>
<dbReference type="Proteomes" id="UP000318571">
    <property type="component" value="Chromosome 2"/>
</dbReference>
<sequence length="159" mass="19347">MDPLSMENVNYFHVRGHDRVNPIYHSEIQRPDRQSLLLRLAGGPKNFVAMSFRDTFKREMLKLKEEKHQEIRKADEGFKKMIDEVQHKYCELFDMKKMELQRKLDELDKEVEETKRKWNELDEETKQTRHKFLAPSLWRERAETENLNIPGRRYNQQTL</sequence>
<feature type="coiled-coil region" evidence="1">
    <location>
        <begin position="53"/>
        <end position="124"/>
    </location>
</feature>
<evidence type="ECO:0000313" key="3">
    <source>
        <dbReference type="Proteomes" id="UP000318571"/>
    </source>
</evidence>
<keyword evidence="1" id="KW-0175">Coiled coil</keyword>
<accession>A0A553PCR3</accession>
<reference evidence="2 3" key="1">
    <citation type="journal article" date="2018" name="Nat. Ecol. Evol.">
        <title>Genomic signatures of mitonuclear coevolution across populations of Tigriopus californicus.</title>
        <authorList>
            <person name="Barreto F.S."/>
            <person name="Watson E.T."/>
            <person name="Lima T.G."/>
            <person name="Willett C.S."/>
            <person name="Edmands S."/>
            <person name="Li W."/>
            <person name="Burton R.S."/>
        </authorList>
    </citation>
    <scope>NUCLEOTIDE SEQUENCE [LARGE SCALE GENOMIC DNA]</scope>
    <source>
        <strain evidence="2 3">San Diego</strain>
    </source>
</reference>
<keyword evidence="3" id="KW-1185">Reference proteome</keyword>
<dbReference type="AlphaFoldDB" id="A0A553PCR3"/>
<gene>
    <name evidence="2" type="ORF">TCAL_10498</name>
</gene>
<evidence type="ECO:0000256" key="1">
    <source>
        <dbReference type="SAM" id="Coils"/>
    </source>
</evidence>
<proteinExistence type="predicted"/>